<feature type="domain" description="Carrier" evidence="8">
    <location>
        <begin position="1602"/>
        <end position="1679"/>
    </location>
</feature>
<proteinExistence type="inferred from homology"/>
<dbReference type="EMBL" id="KN847521">
    <property type="protein sequence ID" value="KIV95649.1"/>
    <property type="molecule type" value="Genomic_DNA"/>
</dbReference>
<comment type="pathway">
    <text evidence="1">Siderophore biosynthesis.</text>
</comment>
<dbReference type="RefSeq" id="XP_016227223.1">
    <property type="nucleotide sequence ID" value="XM_016367705.1"/>
</dbReference>
<keyword evidence="4" id="KW-0436">Ligase</keyword>
<dbReference type="SUPFAM" id="SSF56801">
    <property type="entry name" value="Acetyl-CoA synthetase-like"/>
    <property type="match status" value="3"/>
</dbReference>
<dbReference type="PANTHER" id="PTHR45527:SF1">
    <property type="entry name" value="FATTY ACID SYNTHASE"/>
    <property type="match status" value="1"/>
</dbReference>
<keyword evidence="2" id="KW-0596">Phosphopantetheine</keyword>
<dbReference type="InterPro" id="IPR042099">
    <property type="entry name" value="ANL_N_sf"/>
</dbReference>
<dbReference type="Pfam" id="PF00668">
    <property type="entry name" value="Condensation"/>
    <property type="match status" value="6"/>
</dbReference>
<dbReference type="InterPro" id="IPR023213">
    <property type="entry name" value="CAT-like_dom_sf"/>
</dbReference>
<dbReference type="SUPFAM" id="SSF52777">
    <property type="entry name" value="CoA-dependent acyltransferases"/>
    <property type="match status" value="12"/>
</dbReference>
<evidence type="ECO:0000256" key="5">
    <source>
        <dbReference type="ARBA" id="ARBA00029454"/>
    </source>
</evidence>
<dbReference type="VEuPathDB" id="FungiDB:PV10_03275"/>
<dbReference type="OMA" id="HHIVTEG"/>
<evidence type="ECO:0000256" key="7">
    <source>
        <dbReference type="ARBA" id="ARBA00078302"/>
    </source>
</evidence>
<gene>
    <name evidence="9" type="ORF">PV10_03275</name>
</gene>
<dbReference type="OrthoDB" id="416786at2759"/>
<evidence type="ECO:0000256" key="3">
    <source>
        <dbReference type="ARBA" id="ARBA00022553"/>
    </source>
</evidence>
<dbReference type="CDD" id="cd19542">
    <property type="entry name" value="CT_NRPS-like"/>
    <property type="match status" value="1"/>
</dbReference>
<dbReference type="GeneID" id="27321120"/>
<reference evidence="9 10" key="1">
    <citation type="submission" date="2015-01" db="EMBL/GenBank/DDBJ databases">
        <title>The Genome Sequence of Exophiala mesophila CBS40295.</title>
        <authorList>
            <consortium name="The Broad Institute Genomics Platform"/>
            <person name="Cuomo C."/>
            <person name="de Hoog S."/>
            <person name="Gorbushina A."/>
            <person name="Stielow B."/>
            <person name="Teixiera M."/>
            <person name="Abouelleil A."/>
            <person name="Chapman S.B."/>
            <person name="Priest M."/>
            <person name="Young S.K."/>
            <person name="Wortman J."/>
            <person name="Nusbaum C."/>
            <person name="Birren B."/>
        </authorList>
    </citation>
    <scope>NUCLEOTIDE SEQUENCE [LARGE SCALE GENOMIC DNA]</scope>
    <source>
        <strain evidence="9 10">CBS 40295</strain>
    </source>
</reference>
<dbReference type="SUPFAM" id="SSF47336">
    <property type="entry name" value="ACP-like"/>
    <property type="match status" value="5"/>
</dbReference>
<keyword evidence="10" id="KW-1185">Reference proteome</keyword>
<feature type="domain" description="Carrier" evidence="8">
    <location>
        <begin position="4351"/>
        <end position="4424"/>
    </location>
</feature>
<dbReference type="HOGENOM" id="CLU_000092_2_0_1"/>
<feature type="domain" description="Carrier" evidence="8">
    <location>
        <begin position="2143"/>
        <end position="2219"/>
    </location>
</feature>
<dbReference type="CDD" id="cd05918">
    <property type="entry name" value="A_NRPS_SidN3_like"/>
    <property type="match status" value="1"/>
</dbReference>
<dbReference type="Proteomes" id="UP000054302">
    <property type="component" value="Unassembled WGS sequence"/>
</dbReference>
<dbReference type="FunFam" id="3.30.300.30:FF:000033">
    <property type="entry name" value="Nonribosomal siderophore peptide synthase SidC"/>
    <property type="match status" value="1"/>
</dbReference>
<dbReference type="PROSITE" id="PS00012">
    <property type="entry name" value="PHOSPHOPANTETHEINE"/>
    <property type="match status" value="6"/>
</dbReference>
<dbReference type="InterPro" id="IPR010071">
    <property type="entry name" value="AA_adenyl_dom"/>
</dbReference>
<dbReference type="GO" id="GO:0031177">
    <property type="term" value="F:phosphopantetheine binding"/>
    <property type="evidence" value="ECO:0007669"/>
    <property type="project" value="InterPro"/>
</dbReference>
<dbReference type="InterPro" id="IPR036736">
    <property type="entry name" value="ACP-like_sf"/>
</dbReference>
<evidence type="ECO:0000313" key="9">
    <source>
        <dbReference type="EMBL" id="KIV95649.1"/>
    </source>
</evidence>
<dbReference type="Gene3D" id="3.30.559.30">
    <property type="entry name" value="Nonribosomal peptide synthetase, condensation domain"/>
    <property type="match status" value="6"/>
</dbReference>
<evidence type="ECO:0000256" key="4">
    <source>
        <dbReference type="ARBA" id="ARBA00022598"/>
    </source>
</evidence>
<protein>
    <recommendedName>
        <fullName evidence="6">Nonribosomal peptide synthetase sidC</fullName>
    </recommendedName>
    <alternativeName>
        <fullName evidence="7">Siderophore peptide synthetase C</fullName>
    </alternativeName>
</protein>
<dbReference type="GO" id="GO:0031169">
    <property type="term" value="P:ferrichrome biosynthetic process"/>
    <property type="evidence" value="ECO:0007669"/>
    <property type="project" value="UniProtKB-ARBA"/>
</dbReference>
<dbReference type="InterPro" id="IPR001242">
    <property type="entry name" value="Condensation_dom"/>
</dbReference>
<dbReference type="InterPro" id="IPR045851">
    <property type="entry name" value="AMP-bd_C_sf"/>
</dbReference>
<sequence>MASADLNPDNVQGLSIVNPQRRVLPGPSLLHDLVAKPANDTLMLDFLQPDDTRVKISYHRFQLLTDLLARHIRSRIAQLPARQVIVPAIIPQCPELYIAWVGVLKAGAGYCPVNPDIPDERLKFIVKDVEAPFVLTTSVSHRQAQSILVGVDCITVSLQSLEQELLVATDGRVQDASFLDIDPKGPAYVMYTSGSTGLPKGVKVSHFSATQSLLAHQEHIPNFKRFLQFAAPTFDVSIFEIFFPFYRGATLVGCDRERMLADLPGTMTALDIDAAELTPTVAGTLLCTREAAPCLKTLLTIGEMLTPQVVTEFGGTDDRQSMLFAMYGPTEAAIHCTIAPKLAASASVRSIGIPFSTVTAFVLKEDSLLEIAPIGQVGELSIAGQLADGYLNRPDQSAAAFVYLPGHGNVYKTGDRAMCHPDGRLEILGRISAGQVKIRGQRVELGEIEQVAAKVPNLTIAVASVIDDVLVLFCAGNQALAHGDVAATCKSWLPPFMRPGEIFHVEEVPRLPSGKIDRKSLESTYRQSRNLSIQDEYFEDELERNIASILRDELSSRPQRLTSLWSSGLDSLHAIKVASKLRQKYPNVSAAMVLEAENIPELAILIRKTDGLEKKSDKSKEGLNAEWAAIEQELQNHSQLRKPGQPYDRLLPCSPMQIAMLVETCTDERLNFNDILVKLDTTVSFQDFEEAFQLLAHHNEILRSGFIATGREAIPFAQVVWQDLGGSELSLLHPIKLSSKGEDKSEVLVRIHHAIYDGWSWDLILDDLNSILSGKSCPERIQYTDFYDSQLSQTSLQAQEHIEYWRHTFNSFIPTPFPNLSSNEAAAPGRRTLKTTLSISPSKLSEASRSLRCSRATILEASWLFLLSTYLDSQDVSIGTVLAGRHITLPGVETIIGPCLATLPVRADLDALRTAHDVLHHIQRQHMACLKHGNLSLHDVMRAIGNTERVRLFDSLCVWQEDGFAKTRDRSKVITLDTCDALDYAAVLEFEPREESILLRLTFDTGLISNRQANILASQLDRISNNILDHPDADLQSLCKGMNTESLSVSNISYRSFTKDFDLASTISHLAMESPNKIAVEFVQDFDISREPTISTLTYKQLYADASAVASALKVKYNVVQDDLVCVLASKSLDLYVGILGVVLAGAGYLCIDVRTPAERTRQILHESKASIILTNGQDNSVLHGTEERQFLPISDLVKQSNYSKWSRPPSYPLDSLAYAVFTSGSTGIPKGVLITRQNLLSNIEELSHIYPTDPSVDKLLQACSPAFDVSVFEIFWTWHMGMTLCFSSNDILFRDIEQFINAMEITHLSLTPSVAALVNRDSVPGVKMLVTAGEPMNSKVFDDWKGRGLFQGYGPSETTNICNVRPRVSKLDDLHNVGPPFANTSVFICRRWKSNNGTDQESILNAPSDDSLQILPKGAVGEIWIGGEQVGKGYIDASLTEKSFLNHPHYGRLYRSGDIGRLLADESLVILGREDDQVKLRGQRIELGEINSSVLKCDGVKDAVSMIVKDTTDHDRLVTFWSPEHTKNEGSLALTTREYYDKLHSLLPTYMIPDTLVHVGKMPLTGQGKIDRRSMFDIYRNLTKSQLQASSRNSDDTHLSEPLSEQEHGIAWALSEVLGVSVTDIGRNSSFYGLGLDSISAIRLSRLMKSRGHSSMEVSIILQNPSIGKLMSAIRTLDANHESHHKTHSKDLSGSWQTKLKDLYGGEGYQIDRFLRCTPLQESMISSSIISPNNAYSNKLVFKVSGHLSALRGAWSTAMQRHQLLRTGFASIHSANNPYVQVVLEEYHLPWQEGDSKKSTETSLDHLMLPPWNLQVIVEGGEHYLILHIHHALYDAEAMSLLLNEIESSYFGCELAEPVPFDRYLDYMLLQEGEHMNTFWKSQLHDVVPSRLAEVLPNDARSQQPTTAARNSSVRLSTLKTRVKKLSTTTIAVLQATWCRLLSKLLKSQDVCFGNVLSGRNLPIDGVERIIAPCFNTLPTRVYVKQNSSIEDLCHTIQRTNLSILPFQPSSLRQIQRQSVHDGRGLFDTLVLLQNKQPKLDERIWTLNQESGDMSFPFILEVVLDAEADTVQLQLHSEVANQVFLEKLLLCFDLLLNHSISFPQARAADYYTIADVLPSVVDVVPPKGLTNSRHPAGTISPEDLSIAEREIVEIITSLKPEARTGISKHTTIFHLGLDSLNTVQIASQLRKHGYKVTSASILEAASIEKIALLCSKDATYNDLPGFDFEAFEKVQKTLICHENNIDLNRVQTVRPCTATQSGILSEWLRSNGRLYVNSTRFSLRRQINISQLCRSWDAAISRHEMLRTGFVEFEDSTYPFVMITYRPGATKLPWIEQDKSHNEKVMVQKQFSALGDPPWQLRLSSENGAQILELRMLHALYDAHSMNIILNDVAGIYRDNYIPPPLPLSPTISKLLTMGRDENSRHFWSSIAPKMCPTLFPDMRIFNDEERLPGVVERWCSNPRSRVERLCANGGANLQALFVAAWSMILSAYTAQPQVTVGIVLAGRDLGDEETTNVAFPCINTVPFPVEIGDDHAALLERCSKRNAKVTRYQQTHLNLIKQWTGIEETFFDTIIAFQKYDASSEVNGVWSRLDEHATAEYAVSLEIFAEDDDRLRFQLTHRTNVLPTRQASIVLQEFDAAINKIMSTIDGNELNVPDELLSIVPCKDVKIATNVSFLHEFVELSAKEIPDNTALEFVTASHNGQVSKRAWSYKELDCAGNKIANLITSYRPKPGGLVAVCFDKCPEASFAILGVLKAGFGYLAIDPTAPEARKLFILKDSDCQLVLTTQDKLGDFCDAERVTTVAVSEDLLQNLSEEKASVATVNPEDTCYCLYTSGTTGTPKGCLISHDSAVQAMLSFQRIFHGRWNSSSRWLQFASFHFDVSVLEQYWSWSVGICVTSVPRDLLFEDFPGTINTLKITHLDLTPSLARLLTPQEVPNLSRGVFIVGGEQVRQDILDTWGDVGCLYNFYGPSEVTIGCTVHRNVSKLAKPTNIGQQWDNVGSFVLEPGTQIPVLRGAVGELCLSGPLVGKGYLNREDLTREKFVTLHKYGVRVYRTGDLVRLLEDQSFEFLGRMDDQVKLRGQRLEIGEINHVVMGSEPSLQDATTMVLKHPVQHKDQLVTFFSTSNRRSKDDKPRLIPISEVEAIVEKIKQHCSAHLPSYMVPTHYFAVSSIPLTVNNKVDHKSLRELFAQSFRISEASRNAPRIPNEEVAGLHEVIRVLSSFLRISPTAIQPSSRLFELGLDSVSAIALSRSLRKNGFKNAEVGTILKNSVVTELAFALRQDDQQKPKQTYQEAQKAILAFADAHHDSVARDLGLDKNSTLYLAPCTPIQEGMISKTMQKELDGKAYLSAFYYQLAENIDISVLRDAWVATQRTTPILRTLFVSTVDGNAQIALRTCSTPPVNVRALQNGEKNPSIPWTRYFNDWITSVRSFGKELPWKVELVTLGKRKYMSLFMFHGLYDGISLQLLLKKIEDVYLGIDAGSEAERGFFEALPHGPLTVHPEEKSFWKDKIPEVRRLGLPKQQQNEDISSQKSSLLRKILNTKKLSNLCTRLNVTAPAVFQAAWLYVLAKAYDVNPTIGVVVSGRAISLDGADNIIGPMFNTIPFSIQYLPKGASFADLVRACHQYNVEVIPFQHTALRRIARYIGHDMAEPMFETLFVFNKAQQQDKEVTLWKEIHTEGSSDYPLNIEVEQKDPDIFLVTLATRPDCVIDGDPESLFDAYCNHMMTLEDLELPLADAFCRATNSQNTKHDSQLTRTQSLKDVNGVNNDSDLTWQELKIRTQLANLASVPEWRIHRNQPTIFELGLDSIEAMKLVARLKDIAPNIAVSMIMRSPTLGGIAREIDRGLRNGQRTMDVSSRRIADDQESWRALLERQGIEVSEVQRVLPVTSMQEGLLMDPQNYFNILVYKLRSGLDIEKLKDMWDGVIRKEPVLRTRFVSIDTNGENNTFLQYITRNFNGAELSRQQSLTSVTRNLMDDGKLSGLEKQTFQIRLVDNGKEDRYLVLGAPHALYDAWSLNLLHQEVGKQLSLTEPNAMSIESVPYEDHLQEVSYQARSSDARSFWSQMVQDIQPNVCIGHLDNGNTSEQPILVQRLAAINLDKASKFCRHHGVTLQCLALLCWTTTLANITKSLDVCFGMVLSGRTTSSSEQLVFPTFNTVLFRNRLDRSASKIQALRDVQNTYLGIAENQHYPLRETLRLARAQSGTSNLFDTLFTFQKLPSPDKSEPCVTLYDECHEGPMEIKPPYPVNVEFESHGVDLKWTIALQGGVADQGLAENLIHQLDHVLVSVVEAPEAALVQSLNDLVSICGFPNIELRTSCQSLTNGSQRYSNEPQGSTRETDHWTALETELRTVLAKVSRLSDDEITKKASIFHLGLDSVSAIKVSNLFKKKGIKLPVSDIIKAQTIEAMAQMISQSNNKDTSVSNAIHSEEKLLAPMLDHLDINSTDVEAILPATAGQRYMLDMWKASRGRLFYPTFWLHMSGTTRSRIHDAFSTIIAELPMFRTRFALHQNVQVTSMWQIVLKASSNNKYDLPWSLDIEEGPKGQLVTLKIHHALYDAVSLQLIFSELKRLCQSGHDKVQLNSNIKNLNVEFQRYSGQAEKFWSAYFAESGTILPVLDTGTFAVQRVERFNPKVLLLSKTSPFLRKNGITIQALLFAVYSKIYFRFKQTRFQDQRSPTHKTDVVIGIYLANRSLDLEGLVDCVAPTFNIVPLRVRVEGRSLFESAAMIQQDLADVTKFENCCTSIHDIHAWTGVKIDTYVNFLSLPGSENEDDGAVDGAWQNGVKEDEDREEVAITHAELEDKEKLRLETPNPTSPFFDAKTSELCEVEWCMPSIDIEAKVENGHLGVGVFAPSDMLSEEEADSMIAAIGSSIESETSAVLGARGSQGESG</sequence>
<dbReference type="InterPro" id="IPR000873">
    <property type="entry name" value="AMP-dep_synth/lig_dom"/>
</dbReference>
<dbReference type="Gene3D" id="1.10.1200.10">
    <property type="entry name" value="ACP-like"/>
    <property type="match status" value="5"/>
</dbReference>
<dbReference type="Pfam" id="PF00550">
    <property type="entry name" value="PP-binding"/>
    <property type="match status" value="5"/>
</dbReference>
<dbReference type="Pfam" id="PF00501">
    <property type="entry name" value="AMP-binding"/>
    <property type="match status" value="3"/>
</dbReference>
<dbReference type="NCBIfam" id="TIGR01733">
    <property type="entry name" value="AA-adenyl-dom"/>
    <property type="match status" value="1"/>
</dbReference>
<dbReference type="GO" id="GO:0043041">
    <property type="term" value="P:amino acid activation for nonribosomal peptide biosynthetic process"/>
    <property type="evidence" value="ECO:0007669"/>
    <property type="project" value="TreeGrafter"/>
</dbReference>
<name>A0A0D1ZNV2_EXOME</name>
<feature type="domain" description="Carrier" evidence="8">
    <location>
        <begin position="3777"/>
        <end position="3854"/>
    </location>
</feature>
<dbReference type="Gene3D" id="3.30.300.30">
    <property type="match status" value="3"/>
</dbReference>
<dbReference type="Gene3D" id="3.30.559.10">
    <property type="entry name" value="Chloramphenicol acetyltransferase-like domain"/>
    <property type="match status" value="6"/>
</dbReference>
<dbReference type="PANTHER" id="PTHR45527">
    <property type="entry name" value="NONRIBOSOMAL PEPTIDE SYNTHETASE"/>
    <property type="match status" value="1"/>
</dbReference>
<dbReference type="GO" id="GO:0005737">
    <property type="term" value="C:cytoplasm"/>
    <property type="evidence" value="ECO:0007669"/>
    <property type="project" value="TreeGrafter"/>
</dbReference>
<evidence type="ECO:0000256" key="1">
    <source>
        <dbReference type="ARBA" id="ARBA00004924"/>
    </source>
</evidence>
<dbReference type="STRING" id="212818.A0A0D1ZNV2"/>
<dbReference type="PROSITE" id="PS00455">
    <property type="entry name" value="AMP_BINDING"/>
    <property type="match status" value="1"/>
</dbReference>
<dbReference type="FunFam" id="3.30.300.30:FF:000015">
    <property type="entry name" value="Nonribosomal peptide synthase SidD"/>
    <property type="match status" value="1"/>
</dbReference>
<dbReference type="InterPro" id="IPR006162">
    <property type="entry name" value="Ppantetheine_attach_site"/>
</dbReference>
<dbReference type="Gene3D" id="3.40.50.12780">
    <property type="entry name" value="N-terminal domain of ligase-like"/>
    <property type="match status" value="3"/>
</dbReference>
<evidence type="ECO:0000256" key="6">
    <source>
        <dbReference type="ARBA" id="ARBA00067294"/>
    </source>
</evidence>
<dbReference type="FunFam" id="3.40.50.12780:FF:000024">
    <property type="entry name" value="Nonribosomal siderophore peptide synthase SidC"/>
    <property type="match status" value="2"/>
</dbReference>
<keyword evidence="3" id="KW-0597">Phosphoprotein</keyword>
<organism evidence="9 10">
    <name type="scientific">Exophiala mesophila</name>
    <name type="common">Black yeast-like fungus</name>
    <dbReference type="NCBI Taxonomy" id="212818"/>
    <lineage>
        <taxon>Eukaryota</taxon>
        <taxon>Fungi</taxon>
        <taxon>Dikarya</taxon>
        <taxon>Ascomycota</taxon>
        <taxon>Pezizomycotina</taxon>
        <taxon>Eurotiomycetes</taxon>
        <taxon>Chaetothyriomycetidae</taxon>
        <taxon>Chaetothyriales</taxon>
        <taxon>Herpotrichiellaceae</taxon>
        <taxon>Exophiala</taxon>
    </lineage>
</organism>
<dbReference type="PROSITE" id="PS50075">
    <property type="entry name" value="CARRIER"/>
    <property type="match status" value="4"/>
</dbReference>
<dbReference type="SMART" id="SM00823">
    <property type="entry name" value="PKS_PP"/>
    <property type="match status" value="4"/>
</dbReference>
<accession>A0A0D1ZNV2</accession>
<dbReference type="GO" id="GO:0016874">
    <property type="term" value="F:ligase activity"/>
    <property type="evidence" value="ECO:0007669"/>
    <property type="project" value="UniProtKB-KW"/>
</dbReference>
<dbReference type="NCBIfam" id="NF003417">
    <property type="entry name" value="PRK04813.1"/>
    <property type="match status" value="3"/>
</dbReference>
<evidence type="ECO:0000259" key="8">
    <source>
        <dbReference type="PROSITE" id="PS50075"/>
    </source>
</evidence>
<dbReference type="InterPro" id="IPR020845">
    <property type="entry name" value="AMP-binding_CS"/>
</dbReference>
<dbReference type="InterPro" id="IPR020806">
    <property type="entry name" value="PKS_PP-bd"/>
</dbReference>
<comment type="similarity">
    <text evidence="5">Belongs to the NRP synthetase family.</text>
</comment>
<evidence type="ECO:0000313" key="10">
    <source>
        <dbReference type="Proteomes" id="UP000054302"/>
    </source>
</evidence>
<evidence type="ECO:0000256" key="2">
    <source>
        <dbReference type="ARBA" id="ARBA00022450"/>
    </source>
</evidence>
<dbReference type="InterPro" id="IPR009081">
    <property type="entry name" value="PP-bd_ACP"/>
</dbReference>
<dbReference type="GO" id="GO:0010106">
    <property type="term" value="P:cellular response to iron ion starvation"/>
    <property type="evidence" value="ECO:0007669"/>
    <property type="project" value="UniProtKB-ARBA"/>
</dbReference>